<accession>C9LY85</accession>
<dbReference type="HOGENOM" id="CLU_038034_7_0_9"/>
<dbReference type="EMBL" id="ACKP02000050">
    <property type="protein sequence ID" value="EEX76279.1"/>
    <property type="molecule type" value="Genomic_DNA"/>
</dbReference>
<reference evidence="4 5" key="1">
    <citation type="submission" date="2009-09" db="EMBL/GenBank/DDBJ databases">
        <authorList>
            <person name="Weinstock G."/>
            <person name="Sodergren E."/>
            <person name="Clifton S."/>
            <person name="Fulton L."/>
            <person name="Fulton B."/>
            <person name="Courtney L."/>
            <person name="Fronick C."/>
            <person name="Harrison M."/>
            <person name="Strong C."/>
            <person name="Farmer C."/>
            <person name="Delahaunty K."/>
            <person name="Markovic C."/>
            <person name="Hall O."/>
            <person name="Minx P."/>
            <person name="Tomlinson C."/>
            <person name="Mitreva M."/>
            <person name="Nelson J."/>
            <person name="Hou S."/>
            <person name="Wollam A."/>
            <person name="Pepin K.H."/>
            <person name="Johnson M."/>
            <person name="Bhonagiri V."/>
            <person name="Nash W.E."/>
            <person name="Warren W."/>
            <person name="Chinwalla A."/>
            <person name="Mardis E.R."/>
            <person name="Wilson R.K."/>
        </authorList>
    </citation>
    <scope>NUCLEOTIDE SEQUENCE [LARGE SCALE GENOMIC DNA]</scope>
    <source>
        <strain evidence="4">ATCC 35185</strain>
        <strain evidence="5">ATCC 35185 / DSM 20758 / VPI D19B-28</strain>
    </source>
</reference>
<dbReference type="eggNOG" id="COG0614">
    <property type="taxonomic scope" value="Bacteria"/>
</dbReference>
<evidence type="ECO:0000259" key="2">
    <source>
        <dbReference type="PROSITE" id="PS50983"/>
    </source>
</evidence>
<dbReference type="Pfam" id="PF01497">
    <property type="entry name" value="Peripla_BP_2"/>
    <property type="match status" value="1"/>
</dbReference>
<dbReference type="SUPFAM" id="SSF53807">
    <property type="entry name" value="Helical backbone' metal receptor"/>
    <property type="match status" value="1"/>
</dbReference>
<sequence length="332" mass="37097">MGGVLLGALFLFALIRAGFSYGGEREALQADGFAVENYDSALRPHVYHYSEHPKRIVALWQNSIETLLALGVADRIIVAGGVSNTDVLAPENVSAYETIPLRLKQVPDVETMLTLQPDLIVGWLFDFTRQSNGVGRSDFWEKRGTNVYMTTMNGADFKDVHTLEDELRFIRDLGTIVDREERAAEIEQEIRAEMTPVMQGKRLRVLVVSSVARQLTIYTPRTLAGDLLEQLGAEVLGADRQMVGEDEFISYEQLLLLNPDVIFVQSTSPHDQGPREQLLANPALHRLRAVREGHIYCVPFYLMRCPGVRVLDCIRCFKHGLQEAAALEGDAA</sequence>
<feature type="domain" description="Fe/B12 periplasmic-binding" evidence="2">
    <location>
        <begin position="55"/>
        <end position="325"/>
    </location>
</feature>
<dbReference type="Proteomes" id="UP000011124">
    <property type="component" value="Chromosome"/>
</dbReference>
<dbReference type="AlphaFoldDB" id="C9LY85"/>
<dbReference type="PANTHER" id="PTHR30535:SF34">
    <property type="entry name" value="MOLYBDATE-BINDING PROTEIN MOLA"/>
    <property type="match status" value="1"/>
</dbReference>
<organism evidence="4 5">
    <name type="scientific">Selenomonas sputigena (strain ATCC 35185 / DSM 20758 / CCUG 44933 / VPI D19B-28)</name>
    <dbReference type="NCBI Taxonomy" id="546271"/>
    <lineage>
        <taxon>Bacteria</taxon>
        <taxon>Bacillati</taxon>
        <taxon>Bacillota</taxon>
        <taxon>Negativicutes</taxon>
        <taxon>Selenomonadales</taxon>
        <taxon>Selenomonadaceae</taxon>
        <taxon>Selenomonas</taxon>
    </lineage>
</organism>
<dbReference type="PROSITE" id="PS50983">
    <property type="entry name" value="FE_B12_PBP"/>
    <property type="match status" value="1"/>
</dbReference>
<dbReference type="Gene3D" id="3.40.50.1980">
    <property type="entry name" value="Nitrogenase molybdenum iron protein domain"/>
    <property type="match status" value="2"/>
</dbReference>
<dbReference type="EMBL" id="CP002637">
    <property type="protein sequence ID" value="AEB99246.1"/>
    <property type="molecule type" value="Genomic_DNA"/>
</dbReference>
<evidence type="ECO:0000313" key="3">
    <source>
        <dbReference type="EMBL" id="AEB99246.1"/>
    </source>
</evidence>
<evidence type="ECO:0000256" key="1">
    <source>
        <dbReference type="ARBA" id="ARBA00008814"/>
    </source>
</evidence>
<reference evidence="3 6" key="2">
    <citation type="submission" date="2011-04" db="EMBL/GenBank/DDBJ databases">
        <title>The complete genome of Selenomonas sputigena DSM 20758.</title>
        <authorList>
            <consortium name="US DOE Joint Genome Institute (JGI-PGF)"/>
            <person name="Lucas S."/>
            <person name="Copeland A."/>
            <person name="Lapidus A."/>
            <person name="Bruce D."/>
            <person name="Goodwin L."/>
            <person name="Pitluck S."/>
            <person name="Peters L."/>
            <person name="Kyrpides N."/>
            <person name="Mavromatis K."/>
            <person name="Ivanova N."/>
            <person name="Ovchinnikova G."/>
            <person name="Teshima H."/>
            <person name="Detter J.C."/>
            <person name="Tapia R."/>
            <person name="Han C."/>
            <person name="Land M."/>
            <person name="Hauser L."/>
            <person name="Markowitz V."/>
            <person name="Cheng J.-F."/>
            <person name="Hugenholtz P."/>
            <person name="Woyke T."/>
            <person name="Wu D."/>
            <person name="Gronow S."/>
            <person name="Wellnitz S."/>
            <person name="Schneider S."/>
            <person name="Klenk H.-P."/>
            <person name="Eisen J.A."/>
        </authorList>
    </citation>
    <scope>NUCLEOTIDE SEQUENCE [LARGE SCALE GENOMIC DNA]</scope>
    <source>
        <strain evidence="3">ATCC 35185</strain>
        <strain evidence="6">ATCC 35185 / DSM 20758 / VPI D19B-28</strain>
    </source>
</reference>
<evidence type="ECO:0000313" key="6">
    <source>
        <dbReference type="Proteomes" id="UP000011124"/>
    </source>
</evidence>
<dbReference type="Proteomes" id="UP000003505">
    <property type="component" value="Unassembled WGS sequence"/>
</dbReference>
<evidence type="ECO:0000313" key="5">
    <source>
        <dbReference type="Proteomes" id="UP000003505"/>
    </source>
</evidence>
<evidence type="ECO:0000313" key="4">
    <source>
        <dbReference type="EMBL" id="EEX76279.1"/>
    </source>
</evidence>
<dbReference type="InterPro" id="IPR050902">
    <property type="entry name" value="ABC_Transporter_SBP"/>
</dbReference>
<comment type="similarity">
    <text evidence="1">Belongs to the bacterial solute-binding protein 8 family.</text>
</comment>
<dbReference type="STRING" id="546271.Selsp_0270"/>
<proteinExistence type="inferred from homology"/>
<gene>
    <name evidence="3" type="ordered locus">Selsp_0270</name>
    <name evidence="4" type="ORF">SELSPUOL_02444</name>
</gene>
<name>C9LY85_SELS3</name>
<keyword evidence="6" id="KW-1185">Reference proteome</keyword>
<protein>
    <submittedName>
        <fullName evidence="3">ABC-type transporter, periplasmic subunit</fullName>
    </submittedName>
    <submittedName>
        <fullName evidence="4">Periplasmic binding protein</fullName>
    </submittedName>
</protein>
<dbReference type="KEGG" id="ssg:Selsp_0270"/>
<dbReference type="PANTHER" id="PTHR30535">
    <property type="entry name" value="VITAMIN B12-BINDING PROTEIN"/>
    <property type="match status" value="1"/>
</dbReference>
<dbReference type="InterPro" id="IPR002491">
    <property type="entry name" value="ABC_transptr_periplasmic_BD"/>
</dbReference>
<dbReference type="OrthoDB" id="89746at2"/>